<organism evidence="3 4">
    <name type="scientific">Vreelandella titanicae</name>
    <dbReference type="NCBI Taxonomy" id="664683"/>
    <lineage>
        <taxon>Bacteria</taxon>
        <taxon>Pseudomonadati</taxon>
        <taxon>Pseudomonadota</taxon>
        <taxon>Gammaproteobacteria</taxon>
        <taxon>Oceanospirillales</taxon>
        <taxon>Halomonadaceae</taxon>
        <taxon>Vreelandella</taxon>
    </lineage>
</organism>
<dbReference type="PANTHER" id="PTHR39176">
    <property type="entry name" value="PERIPLASMIC PROTEIN-RELATED"/>
    <property type="match status" value="1"/>
</dbReference>
<dbReference type="Pfam" id="PF07007">
    <property type="entry name" value="LprI"/>
    <property type="match status" value="1"/>
</dbReference>
<protein>
    <submittedName>
        <fullName evidence="3">DUF1311 domain-containing protein</fullName>
    </submittedName>
</protein>
<comment type="caution">
    <text evidence="3">The sequence shown here is derived from an EMBL/GenBank/DDBJ whole genome shotgun (WGS) entry which is preliminary data.</text>
</comment>
<dbReference type="Proteomes" id="UP000317288">
    <property type="component" value="Unassembled WGS sequence"/>
</dbReference>
<reference evidence="3 4" key="1">
    <citation type="submission" date="2019-07" db="EMBL/GenBank/DDBJ databases">
        <title>Diversity of Bacteria from Kongsfjorden, Arctic.</title>
        <authorList>
            <person name="Yu Y."/>
        </authorList>
    </citation>
    <scope>NUCLEOTIDE SEQUENCE [LARGE SCALE GENOMIC DNA]</scope>
    <source>
        <strain evidence="3 4">SM1922</strain>
    </source>
</reference>
<dbReference type="RefSeq" id="WP_144814226.1">
    <property type="nucleotide sequence ID" value="NZ_VNFE01000006.1"/>
</dbReference>
<evidence type="ECO:0000313" key="3">
    <source>
        <dbReference type="EMBL" id="TVU88355.1"/>
    </source>
</evidence>
<proteinExistence type="predicted"/>
<sequence>MRLSSLFLSVGFLLSSSFAAADDSCASANTQTELNQCTAQAYQAADDELNAVYQSVVSRLEDNSASLEKLRVAQRAWIGFRDAECAFESSAVEGGSAQPMVRNGCLETLTAERTEQLREHASCEEGDLSCSR</sequence>
<name>A0A558J3Y6_9GAMM</name>
<feature type="domain" description="Lysozyme inhibitor LprI-like N-terminal" evidence="2">
    <location>
        <begin position="23"/>
        <end position="117"/>
    </location>
</feature>
<gene>
    <name evidence="3" type="ORF">FQP89_19060</name>
</gene>
<dbReference type="EMBL" id="VNFE01000006">
    <property type="protein sequence ID" value="TVU88355.1"/>
    <property type="molecule type" value="Genomic_DNA"/>
</dbReference>
<dbReference type="Gene3D" id="1.20.1270.180">
    <property type="match status" value="1"/>
</dbReference>
<evidence type="ECO:0000259" key="2">
    <source>
        <dbReference type="Pfam" id="PF07007"/>
    </source>
</evidence>
<keyword evidence="1" id="KW-0732">Signal</keyword>
<dbReference type="AlphaFoldDB" id="A0A558J3Y6"/>
<evidence type="ECO:0000313" key="4">
    <source>
        <dbReference type="Proteomes" id="UP000317288"/>
    </source>
</evidence>
<evidence type="ECO:0000256" key="1">
    <source>
        <dbReference type="SAM" id="SignalP"/>
    </source>
</evidence>
<dbReference type="InterPro" id="IPR009739">
    <property type="entry name" value="LprI-like_N"/>
</dbReference>
<dbReference type="PANTHER" id="PTHR39176:SF1">
    <property type="entry name" value="PERIPLASMIC PROTEIN"/>
    <property type="match status" value="1"/>
</dbReference>
<feature type="signal peptide" evidence="1">
    <location>
        <begin position="1"/>
        <end position="21"/>
    </location>
</feature>
<feature type="chain" id="PRO_5022183538" evidence="1">
    <location>
        <begin position="22"/>
        <end position="132"/>
    </location>
</feature>
<accession>A0A558J3Y6</accession>